<comment type="caution">
    <text evidence="1">The sequence shown here is derived from an EMBL/GenBank/DDBJ whole genome shotgun (WGS) entry which is preliminary data.</text>
</comment>
<reference evidence="1 2" key="1">
    <citation type="journal article" date="2021" name="Front. Genet.">
        <title>Chromosome-Level Genome Assembly Reveals Significant Gene Expansion in the Toll and IMD Signaling Pathways of Dendrolimus kikuchii.</title>
        <authorList>
            <person name="Zhou J."/>
            <person name="Wu P."/>
            <person name="Xiong Z."/>
            <person name="Liu N."/>
            <person name="Zhao N."/>
            <person name="Ji M."/>
            <person name="Qiu Y."/>
            <person name="Yang B."/>
        </authorList>
    </citation>
    <scope>NUCLEOTIDE SEQUENCE [LARGE SCALE GENOMIC DNA]</scope>
    <source>
        <strain evidence="1">Ann1</strain>
    </source>
</reference>
<dbReference type="Proteomes" id="UP000824533">
    <property type="component" value="Linkage Group LG09"/>
</dbReference>
<proteinExistence type="predicted"/>
<organism evidence="1 2">
    <name type="scientific">Dendrolimus kikuchii</name>
    <dbReference type="NCBI Taxonomy" id="765133"/>
    <lineage>
        <taxon>Eukaryota</taxon>
        <taxon>Metazoa</taxon>
        <taxon>Ecdysozoa</taxon>
        <taxon>Arthropoda</taxon>
        <taxon>Hexapoda</taxon>
        <taxon>Insecta</taxon>
        <taxon>Pterygota</taxon>
        <taxon>Neoptera</taxon>
        <taxon>Endopterygota</taxon>
        <taxon>Lepidoptera</taxon>
        <taxon>Glossata</taxon>
        <taxon>Ditrysia</taxon>
        <taxon>Bombycoidea</taxon>
        <taxon>Lasiocampidae</taxon>
        <taxon>Dendrolimus</taxon>
    </lineage>
</organism>
<name>A0ACC1D617_9NEOP</name>
<protein>
    <submittedName>
        <fullName evidence="1">Uncharacterized protein</fullName>
    </submittedName>
</protein>
<dbReference type="EMBL" id="CM034395">
    <property type="protein sequence ID" value="KAJ0178852.1"/>
    <property type="molecule type" value="Genomic_DNA"/>
</dbReference>
<sequence>MDTQFVPNKTDFFLNDVPRDLSSLGILAATIAYFNFEWRYTTLVMFNALDDYSLHSFLRSYDRSIIVKLGRFLPHIRTQIPQFVIFGQSSTEIIATVRFLDFAKYDISGKYIIVCPSSELHTCEERQIFQTLAKHYILSAVLLKKSTNNEPLVYSYQIIKPGKCINGEPDLLDWAPKCKNSTCFQSIFYEKISNFHLCPLYISTLEQPPFMYLNKNASNPSGGDGEVIKLVANLMNATLIMRKPENGYDTGHYENGSWTGCLGDAFNSRAHASMCLAPLTSHKYDNFQISFPYYSMDIVWAAKYPALRPYWEKIVNPLKNNIRVMLLFIFIGIIFVNTVVKMNICRKLIKTFKIVSLKQNLLFYSWLIFLGMPVSRMSNRVVFQILICTWVWFSFIIRSAYQAALISSLKHNVYQAKLNNWSDVLCFSYGGMPSFREYFHDNHEIFDNWTNVNFADTFQILDEILDGNSDFVLALHKDIIIHSVMKYNGSKHLQVLPEKIVRSPTVMFFKKFSPLTGTMNKILRAIYEGGFIQHIYNKYLMNENQFKLKTKVYEIDRLKVQHFSGCFIVLIVGYCLSFIYFLVEFICSKLNHSEREPSLN</sequence>
<evidence type="ECO:0000313" key="1">
    <source>
        <dbReference type="EMBL" id="KAJ0178852.1"/>
    </source>
</evidence>
<evidence type="ECO:0000313" key="2">
    <source>
        <dbReference type="Proteomes" id="UP000824533"/>
    </source>
</evidence>
<keyword evidence="2" id="KW-1185">Reference proteome</keyword>
<gene>
    <name evidence="1" type="ORF">K1T71_005627</name>
</gene>
<accession>A0ACC1D617</accession>